<gene>
    <name evidence="2" type="ORF">PVAP13_9NG531100</name>
</gene>
<feature type="region of interest" description="Disordered" evidence="1">
    <location>
        <begin position="46"/>
        <end position="65"/>
    </location>
</feature>
<reference evidence="2" key="1">
    <citation type="submission" date="2020-05" db="EMBL/GenBank/DDBJ databases">
        <title>WGS assembly of Panicum virgatum.</title>
        <authorList>
            <person name="Lovell J.T."/>
            <person name="Jenkins J."/>
            <person name="Shu S."/>
            <person name="Juenger T.E."/>
            <person name="Schmutz J."/>
        </authorList>
    </citation>
    <scope>NUCLEOTIDE SEQUENCE</scope>
    <source>
        <strain evidence="2">AP13</strain>
    </source>
</reference>
<dbReference type="Proteomes" id="UP000823388">
    <property type="component" value="Chromosome 9N"/>
</dbReference>
<protein>
    <submittedName>
        <fullName evidence="2">Uncharacterized protein</fullName>
    </submittedName>
</protein>
<evidence type="ECO:0000256" key="1">
    <source>
        <dbReference type="SAM" id="MobiDB-lite"/>
    </source>
</evidence>
<organism evidence="2 3">
    <name type="scientific">Panicum virgatum</name>
    <name type="common">Blackwell switchgrass</name>
    <dbReference type="NCBI Taxonomy" id="38727"/>
    <lineage>
        <taxon>Eukaryota</taxon>
        <taxon>Viridiplantae</taxon>
        <taxon>Streptophyta</taxon>
        <taxon>Embryophyta</taxon>
        <taxon>Tracheophyta</taxon>
        <taxon>Spermatophyta</taxon>
        <taxon>Magnoliopsida</taxon>
        <taxon>Liliopsida</taxon>
        <taxon>Poales</taxon>
        <taxon>Poaceae</taxon>
        <taxon>PACMAD clade</taxon>
        <taxon>Panicoideae</taxon>
        <taxon>Panicodae</taxon>
        <taxon>Paniceae</taxon>
        <taxon>Panicinae</taxon>
        <taxon>Panicum</taxon>
        <taxon>Panicum sect. Hiantes</taxon>
    </lineage>
</organism>
<evidence type="ECO:0000313" key="3">
    <source>
        <dbReference type="Proteomes" id="UP000823388"/>
    </source>
</evidence>
<comment type="caution">
    <text evidence="2">The sequence shown here is derived from an EMBL/GenBank/DDBJ whole genome shotgun (WGS) entry which is preliminary data.</text>
</comment>
<name>A0A8T0MU76_PANVG</name>
<accession>A0A8T0MU76</accession>
<sequence>MGSAAAAIEICHLRRVSLQSITPTHSPLPPFIWSLTGLISPQHGLAATSSARRRRSTRVASTAPRPTVRAVGEASRATIFLVRAPALSPLACLAAPPLAVVSPRRHLPPRPPSRVPPLLRASTAAGSGRTVALQSPVATEFGRSSPTTLPLPWRHPTPLLALVFDCLRDSTA</sequence>
<evidence type="ECO:0000313" key="2">
    <source>
        <dbReference type="EMBL" id="KAG2540073.1"/>
    </source>
</evidence>
<keyword evidence="3" id="KW-1185">Reference proteome</keyword>
<dbReference type="AlphaFoldDB" id="A0A8T0MU76"/>
<dbReference type="EMBL" id="CM029054">
    <property type="protein sequence ID" value="KAG2540073.1"/>
    <property type="molecule type" value="Genomic_DNA"/>
</dbReference>
<proteinExistence type="predicted"/>